<dbReference type="Gene3D" id="3.40.50.2000">
    <property type="entry name" value="Glycogen Phosphorylase B"/>
    <property type="match status" value="1"/>
</dbReference>
<dbReference type="EMBL" id="JAENIG010000010">
    <property type="protein sequence ID" value="MBK1856094.1"/>
    <property type="molecule type" value="Genomic_DNA"/>
</dbReference>
<sequence length="430" mass="47233">MSRSTVLFIYNCLLPIFFIVAFPAWLLKMWKRGGYGTGLLQRFGRFKARADCEPNHVVYIHAVSVGEVLIAVKLIESWLARHPDDKLLLAATTSTGLAVAKEKAPDRVRVIYSPLDFGFILRSVFRRFSPRQIVLIEAEAWPNLLNTARLAGIPVAMVNARLSKRSEARFHKVSGLVRPLFAMIDTFAVQNEGDAKRFAQLGIDPDKLHVTGSIKFDPSGGKAPRRRSEFQQMLDDFGPGRPVVLAASTHAGEEKLIGQAVMEAQPDALFLVVPRHAERRAAVAADLKSIGYEVILRSDYHRPNRPHKACLVADTTGELRDWTAHADIVVIGKSWLGEGGQNPAEAIIAQVPVICGPHMGNFEPLISMLRESQGVKVLGSADTLAAEVKSLLNDSAARERLTGSATEVLAVHENAVEKTIDLVYLNASVR</sequence>
<evidence type="ECO:0000256" key="4">
    <source>
        <dbReference type="ARBA" id="ARBA00022679"/>
    </source>
</evidence>
<comment type="catalytic activity">
    <reaction evidence="6 9">
        <text>lipid IVA (E. coli) + CMP-3-deoxy-beta-D-manno-octulosonate = alpha-Kdo-(2-&gt;6)-lipid IVA (E. coli) + CMP + H(+)</text>
        <dbReference type="Rhea" id="RHEA:28066"/>
        <dbReference type="ChEBI" id="CHEBI:15378"/>
        <dbReference type="ChEBI" id="CHEBI:58603"/>
        <dbReference type="ChEBI" id="CHEBI:60364"/>
        <dbReference type="ChEBI" id="CHEBI:60377"/>
        <dbReference type="ChEBI" id="CHEBI:85987"/>
        <dbReference type="EC" id="2.4.99.12"/>
    </reaction>
</comment>
<protein>
    <recommendedName>
        <fullName evidence="3 9">3-deoxy-D-manno-octulosonic acid transferase</fullName>
        <shortName evidence="9">Kdo transferase</shortName>
        <ecNumber evidence="2 9">2.4.99.12</ecNumber>
    </recommendedName>
    <alternativeName>
        <fullName evidence="5 9">Lipid IV(A) 3-deoxy-D-manno-octulosonic acid transferase</fullName>
    </alternativeName>
</protein>
<dbReference type="InterPro" id="IPR038107">
    <property type="entry name" value="Glycos_transf_N_sf"/>
</dbReference>
<comment type="subcellular location">
    <subcellularLocation>
        <location evidence="9">Cell membrane</location>
    </subcellularLocation>
</comment>
<comment type="caution">
    <text evidence="11">The sequence shown here is derived from an EMBL/GenBank/DDBJ whole genome shotgun (WGS) entry which is preliminary data.</text>
</comment>
<dbReference type="EC" id="2.4.99.12" evidence="2 9"/>
<dbReference type="Gene3D" id="3.40.50.11720">
    <property type="entry name" value="3-Deoxy-D-manno-octulosonic-acid transferase, N-terminal domain"/>
    <property type="match status" value="1"/>
</dbReference>
<evidence type="ECO:0000256" key="3">
    <source>
        <dbReference type="ARBA" id="ARBA00019077"/>
    </source>
</evidence>
<reference evidence="11" key="1">
    <citation type="submission" date="2021-01" db="EMBL/GenBank/DDBJ databases">
        <title>Modified the classification status of verrucomicrobia.</title>
        <authorList>
            <person name="Feng X."/>
        </authorList>
    </citation>
    <scope>NUCLEOTIDE SEQUENCE</scope>
    <source>
        <strain evidence="11">5K15</strain>
    </source>
</reference>
<feature type="site" description="Transition state stabilizer" evidence="8">
    <location>
        <position position="137"/>
    </location>
</feature>
<dbReference type="GO" id="GO:0043842">
    <property type="term" value="F:Kdo transferase activity"/>
    <property type="evidence" value="ECO:0007669"/>
    <property type="project" value="UniProtKB-EC"/>
</dbReference>
<feature type="site" description="Transition state stabilizer" evidence="8">
    <location>
        <position position="215"/>
    </location>
</feature>
<name>A0AAE2VEP7_9BACT</name>
<evidence type="ECO:0000256" key="8">
    <source>
        <dbReference type="PIRSR" id="PIRSR639901-2"/>
    </source>
</evidence>
<dbReference type="AlphaFoldDB" id="A0AAE2VEP7"/>
<dbReference type="InterPro" id="IPR039901">
    <property type="entry name" value="Kdotransferase"/>
</dbReference>
<dbReference type="PANTHER" id="PTHR42755">
    <property type="entry name" value="3-DEOXY-MANNO-OCTULOSONATE CYTIDYLYLTRANSFERASE"/>
    <property type="match status" value="1"/>
</dbReference>
<evidence type="ECO:0000256" key="9">
    <source>
        <dbReference type="RuleBase" id="RU365103"/>
    </source>
</evidence>
<evidence type="ECO:0000256" key="7">
    <source>
        <dbReference type="PIRSR" id="PIRSR639901-1"/>
    </source>
</evidence>
<keyword evidence="12" id="KW-1185">Reference proteome</keyword>
<evidence type="ECO:0000256" key="6">
    <source>
        <dbReference type="ARBA" id="ARBA00049183"/>
    </source>
</evidence>
<dbReference type="GO" id="GO:0009244">
    <property type="term" value="P:lipopolysaccharide core region biosynthetic process"/>
    <property type="evidence" value="ECO:0007669"/>
    <property type="project" value="UniProtKB-UniRule"/>
</dbReference>
<organism evidence="11 12">
    <name type="scientific">Oceaniferula flava</name>
    <dbReference type="NCBI Taxonomy" id="2800421"/>
    <lineage>
        <taxon>Bacteria</taxon>
        <taxon>Pseudomonadati</taxon>
        <taxon>Verrucomicrobiota</taxon>
        <taxon>Verrucomicrobiia</taxon>
        <taxon>Verrucomicrobiales</taxon>
        <taxon>Verrucomicrobiaceae</taxon>
        <taxon>Oceaniferula</taxon>
    </lineage>
</organism>
<gene>
    <name evidence="11" type="ORF">JIN83_14060</name>
</gene>
<keyword evidence="9" id="KW-0812">Transmembrane</keyword>
<comment type="pathway">
    <text evidence="1 9">Bacterial outer membrane biogenesis; LPS core biosynthesis.</text>
</comment>
<dbReference type="SUPFAM" id="SSF53756">
    <property type="entry name" value="UDP-Glycosyltransferase/glycogen phosphorylase"/>
    <property type="match status" value="1"/>
</dbReference>
<evidence type="ECO:0000313" key="12">
    <source>
        <dbReference type="Proteomes" id="UP000634206"/>
    </source>
</evidence>
<dbReference type="Proteomes" id="UP000634206">
    <property type="component" value="Unassembled WGS sequence"/>
</dbReference>
<feature type="domain" description="3-deoxy-D-manno-octulosonic-acid transferase N-terminal" evidence="10">
    <location>
        <begin position="39"/>
        <end position="217"/>
    </location>
</feature>
<keyword evidence="9" id="KW-0472">Membrane</keyword>
<evidence type="ECO:0000313" key="11">
    <source>
        <dbReference type="EMBL" id="MBK1856094.1"/>
    </source>
</evidence>
<comment type="similarity">
    <text evidence="9">Belongs to the glycosyltransferase group 1 family.</text>
</comment>
<evidence type="ECO:0000256" key="5">
    <source>
        <dbReference type="ARBA" id="ARBA00031445"/>
    </source>
</evidence>
<dbReference type="GO" id="GO:0009245">
    <property type="term" value="P:lipid A biosynthetic process"/>
    <property type="evidence" value="ECO:0007669"/>
    <property type="project" value="TreeGrafter"/>
</dbReference>
<dbReference type="InterPro" id="IPR007507">
    <property type="entry name" value="Glycos_transf_N"/>
</dbReference>
<feature type="active site" description="Proton acceptor" evidence="7">
    <location>
        <position position="67"/>
    </location>
</feature>
<keyword evidence="9" id="KW-1133">Transmembrane helix</keyword>
<dbReference type="Pfam" id="PF04413">
    <property type="entry name" value="Glycos_transf_N"/>
    <property type="match status" value="1"/>
</dbReference>
<dbReference type="PANTHER" id="PTHR42755:SF1">
    <property type="entry name" value="3-DEOXY-D-MANNO-OCTULOSONIC ACID TRANSFERASE, MITOCHONDRIAL-RELATED"/>
    <property type="match status" value="1"/>
</dbReference>
<comment type="function">
    <text evidence="9">Involved in lipopolysaccharide (LPS) biosynthesis. Catalyzes the transfer of 3-deoxy-D-manno-octulosonate (Kdo) residue(s) from CMP-Kdo to lipid IV(A), the tetraacyldisaccharide-1,4'-bisphosphate precursor of lipid A.</text>
</comment>
<keyword evidence="4 9" id="KW-0808">Transferase</keyword>
<accession>A0AAE2VEP7</accession>
<evidence type="ECO:0000259" key="10">
    <source>
        <dbReference type="Pfam" id="PF04413"/>
    </source>
</evidence>
<dbReference type="GO" id="GO:0005886">
    <property type="term" value="C:plasma membrane"/>
    <property type="evidence" value="ECO:0007669"/>
    <property type="project" value="UniProtKB-SubCell"/>
</dbReference>
<dbReference type="RefSeq" id="WP_309490708.1">
    <property type="nucleotide sequence ID" value="NZ_JAENIG010000010.1"/>
</dbReference>
<keyword evidence="9" id="KW-1003">Cell membrane</keyword>
<feature type="transmembrane region" description="Helical" evidence="9">
    <location>
        <begin position="6"/>
        <end position="27"/>
    </location>
</feature>
<proteinExistence type="inferred from homology"/>
<keyword evidence="9" id="KW-0448">Lipopolysaccharide biosynthesis</keyword>
<evidence type="ECO:0000256" key="2">
    <source>
        <dbReference type="ARBA" id="ARBA00012621"/>
    </source>
</evidence>
<evidence type="ECO:0000256" key="1">
    <source>
        <dbReference type="ARBA" id="ARBA00004713"/>
    </source>
</evidence>